<dbReference type="InterPro" id="IPR051083">
    <property type="entry name" value="GrpII_Intron_Splice-Mob/Def"/>
</dbReference>
<gene>
    <name evidence="2" type="primary">ltrA8</name>
    <name evidence="2" type="ORF">AXFE_34460</name>
</gene>
<dbReference type="PATRIC" id="fig|1280514.3.peg.4627"/>
<dbReference type="Proteomes" id="UP000032360">
    <property type="component" value="Unassembled WGS sequence"/>
</dbReference>
<dbReference type="Pfam" id="PF00078">
    <property type="entry name" value="RVT_1"/>
    <property type="match status" value="1"/>
</dbReference>
<evidence type="ECO:0000313" key="3">
    <source>
        <dbReference type="Proteomes" id="UP000032360"/>
    </source>
</evidence>
<dbReference type="STRING" id="1280514.AXFE_34460"/>
<comment type="caution">
    <text evidence="2">The sequence shown here is derived from an EMBL/GenBank/DDBJ whole genome shotgun (WGS) entry which is preliminary data.</text>
</comment>
<dbReference type="InterPro" id="IPR000477">
    <property type="entry name" value="RT_dom"/>
</dbReference>
<dbReference type="EMBL" id="JXYS01000131">
    <property type="protein sequence ID" value="KJF15716.1"/>
    <property type="molecule type" value="Genomic_DNA"/>
</dbReference>
<accession>A0A0D8HF77</accession>
<dbReference type="SUPFAM" id="SSF56672">
    <property type="entry name" value="DNA/RNA polymerases"/>
    <property type="match status" value="1"/>
</dbReference>
<evidence type="ECO:0000259" key="1">
    <source>
        <dbReference type="Pfam" id="PF00078"/>
    </source>
</evidence>
<proteinExistence type="predicted"/>
<organism evidence="2 3">
    <name type="scientific">Acidithrix ferrooxidans</name>
    <dbReference type="NCBI Taxonomy" id="1280514"/>
    <lineage>
        <taxon>Bacteria</taxon>
        <taxon>Bacillati</taxon>
        <taxon>Actinomycetota</taxon>
        <taxon>Acidimicrobiia</taxon>
        <taxon>Acidimicrobiales</taxon>
        <taxon>Acidimicrobiaceae</taxon>
        <taxon>Acidithrix</taxon>
    </lineage>
</organism>
<keyword evidence="3" id="KW-1185">Reference proteome</keyword>
<dbReference type="AlphaFoldDB" id="A0A0D8HF77"/>
<dbReference type="PANTHER" id="PTHR34047">
    <property type="entry name" value="NUCLEAR INTRON MATURASE 1, MITOCHONDRIAL-RELATED"/>
    <property type="match status" value="1"/>
</dbReference>
<name>A0A0D8HF77_9ACTN</name>
<feature type="domain" description="Reverse transcriptase" evidence="1">
    <location>
        <begin position="3"/>
        <end position="75"/>
    </location>
</feature>
<evidence type="ECO:0000313" key="2">
    <source>
        <dbReference type="EMBL" id="KJF15716.1"/>
    </source>
</evidence>
<sequence length="100" mass="11331">MGDRAFQALYKLALDPIAETLEDPNCCGFRTARSRQDAAGQCFIVLANCNRAQWILEGDIKGFFDNISHDWLIANIPMDKAILIKWPKVGYSRKRKALSE</sequence>
<dbReference type="InterPro" id="IPR043502">
    <property type="entry name" value="DNA/RNA_pol_sf"/>
</dbReference>
<reference evidence="2 3" key="1">
    <citation type="submission" date="2015-01" db="EMBL/GenBank/DDBJ databases">
        <title>Draft genome of the acidophilic iron oxidizer Acidithrix ferrooxidans strain Py-F3.</title>
        <authorList>
            <person name="Poehlein A."/>
            <person name="Eisen S."/>
            <person name="Schloemann M."/>
            <person name="Johnson B.D."/>
            <person name="Daniel R."/>
            <person name="Muehling M."/>
        </authorList>
    </citation>
    <scope>NUCLEOTIDE SEQUENCE [LARGE SCALE GENOMIC DNA]</scope>
    <source>
        <strain evidence="2 3">Py-F3</strain>
    </source>
</reference>
<protein>
    <submittedName>
        <fullName evidence="2">Group II intron-encoded protein LtrA</fullName>
    </submittedName>
</protein>
<dbReference type="PANTHER" id="PTHR34047:SF8">
    <property type="entry name" value="PROTEIN YKFC"/>
    <property type="match status" value="1"/>
</dbReference>